<organism evidence="1 2">
    <name type="scientific">Achlya hypogyna</name>
    <name type="common">Oomycete</name>
    <name type="synonym">Protoachlya hypogyna</name>
    <dbReference type="NCBI Taxonomy" id="1202772"/>
    <lineage>
        <taxon>Eukaryota</taxon>
        <taxon>Sar</taxon>
        <taxon>Stramenopiles</taxon>
        <taxon>Oomycota</taxon>
        <taxon>Saprolegniomycetes</taxon>
        <taxon>Saprolegniales</taxon>
        <taxon>Achlyaceae</taxon>
        <taxon>Achlya</taxon>
    </lineage>
</organism>
<name>A0A1V9YUK9_ACHHY</name>
<dbReference type="AlphaFoldDB" id="A0A1V9YUK9"/>
<protein>
    <submittedName>
        <fullName evidence="1">Uncharacterized protein</fullName>
    </submittedName>
</protein>
<keyword evidence="2" id="KW-1185">Reference proteome</keyword>
<comment type="caution">
    <text evidence="1">The sequence shown here is derived from an EMBL/GenBank/DDBJ whole genome shotgun (WGS) entry which is preliminary data.</text>
</comment>
<evidence type="ECO:0000313" key="1">
    <source>
        <dbReference type="EMBL" id="OQR89514.1"/>
    </source>
</evidence>
<proteinExistence type="predicted"/>
<dbReference type="EMBL" id="JNBR01000801">
    <property type="protein sequence ID" value="OQR89514.1"/>
    <property type="molecule type" value="Genomic_DNA"/>
</dbReference>
<reference evidence="1 2" key="1">
    <citation type="journal article" date="2014" name="Genome Biol. Evol.">
        <title>The secreted proteins of Achlya hypogyna and Thraustotheca clavata identify the ancestral oomycete secretome and reveal gene acquisitions by horizontal gene transfer.</title>
        <authorList>
            <person name="Misner I."/>
            <person name="Blouin N."/>
            <person name="Leonard G."/>
            <person name="Richards T.A."/>
            <person name="Lane C.E."/>
        </authorList>
    </citation>
    <scope>NUCLEOTIDE SEQUENCE [LARGE SCALE GENOMIC DNA]</scope>
    <source>
        <strain evidence="1 2">ATCC 48635</strain>
    </source>
</reference>
<dbReference type="Proteomes" id="UP000243579">
    <property type="component" value="Unassembled WGS sequence"/>
</dbReference>
<accession>A0A1V9YUK9</accession>
<gene>
    <name evidence="1" type="ORF">ACHHYP_20253</name>
</gene>
<sequence>MPARLLEKGIAASQRVLFALLDADHNILLALFSANLSALLGFCSLEGKNLRKSVFDLVTAATWTGARRKAMRYEDMYWGLLDTEDLGDNENDDHDIAAEGCDDEILVEEILCDDDDFFKDN</sequence>
<evidence type="ECO:0000313" key="2">
    <source>
        <dbReference type="Proteomes" id="UP000243579"/>
    </source>
</evidence>